<dbReference type="PANTHER" id="PTHR43248:SF2">
    <property type="entry name" value="PROLYL AMINOPEPTIDASE"/>
    <property type="match status" value="1"/>
</dbReference>
<dbReference type="EMBL" id="MU007019">
    <property type="protein sequence ID" value="KAF2433832.1"/>
    <property type="molecule type" value="Genomic_DNA"/>
</dbReference>
<dbReference type="Proteomes" id="UP000800235">
    <property type="component" value="Unassembled WGS sequence"/>
</dbReference>
<proteinExistence type="inferred from homology"/>
<dbReference type="InterPro" id="IPR051601">
    <property type="entry name" value="Serine_prot/Carboxylest_S33"/>
</dbReference>
<dbReference type="Pfam" id="PF00561">
    <property type="entry name" value="Abhydrolase_1"/>
    <property type="match status" value="1"/>
</dbReference>
<sequence length="464" mass="52817">MAATAISAAKILSKRAHNVPGRIKITEYFFEVPHDWSNAAKSRKLTLFARSARRIDRPADPTTEDPKKGLPWMLYLQGGPGFECASPQNSYWIQTILERGYQVLCLDQRGTGLSSPLSPSTLGLRGDDKVQAEYLKKFRADSIVRDCEAIRKALIGDLEEGKKKWSIMGQSFGGFCALTYLSFYPEAVREAFLFGGLPPLLDGPDEVYRRTLLKVIKRNEAYYAKYPEDVSRVQLITKLLQRFGDTTVRDTTSQGSITARRFLQIGIHFGFHGGFDTVHEVVLRCWSDLQFVGHITKPTVVRIEGLLPFNDHMIYSILHEQIYCQGTASNWSCYRMQKEHEELFRIPKDGGDKPIYFTGEMVFPWMLEDYPALQSLKTQADILATTSDWPALYDEGQLAKNDVPVYAAVYMNDMYVDYDFSMETARKLKGCKTFVTNVMYHDAVRSRMEDVTKGLFALRDDTID</sequence>
<dbReference type="PRINTS" id="PR00793">
    <property type="entry name" value="PROAMNOPTASE"/>
</dbReference>
<evidence type="ECO:0000256" key="2">
    <source>
        <dbReference type="ARBA" id="ARBA00022801"/>
    </source>
</evidence>
<name>A0A9P4NY86_9PEZI</name>
<organism evidence="4 5">
    <name type="scientific">Tothia fuscella</name>
    <dbReference type="NCBI Taxonomy" id="1048955"/>
    <lineage>
        <taxon>Eukaryota</taxon>
        <taxon>Fungi</taxon>
        <taxon>Dikarya</taxon>
        <taxon>Ascomycota</taxon>
        <taxon>Pezizomycotina</taxon>
        <taxon>Dothideomycetes</taxon>
        <taxon>Pleosporomycetidae</taxon>
        <taxon>Venturiales</taxon>
        <taxon>Cylindrosympodiaceae</taxon>
        <taxon>Tothia</taxon>
    </lineage>
</organism>
<dbReference type="GO" id="GO:0008233">
    <property type="term" value="F:peptidase activity"/>
    <property type="evidence" value="ECO:0007669"/>
    <property type="project" value="InterPro"/>
</dbReference>
<feature type="domain" description="AB hydrolase-1" evidence="3">
    <location>
        <begin position="71"/>
        <end position="236"/>
    </location>
</feature>
<evidence type="ECO:0000256" key="1">
    <source>
        <dbReference type="ARBA" id="ARBA00010088"/>
    </source>
</evidence>
<keyword evidence="2" id="KW-0378">Hydrolase</keyword>
<gene>
    <name evidence="4" type="ORF">EJ08DRAFT_583338</name>
</gene>
<dbReference type="GO" id="GO:0006508">
    <property type="term" value="P:proteolysis"/>
    <property type="evidence" value="ECO:0007669"/>
    <property type="project" value="InterPro"/>
</dbReference>
<dbReference type="SUPFAM" id="SSF53474">
    <property type="entry name" value="alpha/beta-Hydrolases"/>
    <property type="match status" value="2"/>
</dbReference>
<evidence type="ECO:0000259" key="3">
    <source>
        <dbReference type="Pfam" id="PF00561"/>
    </source>
</evidence>
<evidence type="ECO:0000313" key="5">
    <source>
        <dbReference type="Proteomes" id="UP000800235"/>
    </source>
</evidence>
<comment type="caution">
    <text evidence="4">The sequence shown here is derived from an EMBL/GenBank/DDBJ whole genome shotgun (WGS) entry which is preliminary data.</text>
</comment>
<comment type="similarity">
    <text evidence="1">Belongs to the peptidase S33 family.</text>
</comment>
<dbReference type="InterPro" id="IPR000073">
    <property type="entry name" value="AB_hydrolase_1"/>
</dbReference>
<keyword evidence="5" id="KW-1185">Reference proteome</keyword>
<reference evidence="4" key="1">
    <citation type="journal article" date="2020" name="Stud. Mycol.">
        <title>101 Dothideomycetes genomes: a test case for predicting lifestyles and emergence of pathogens.</title>
        <authorList>
            <person name="Haridas S."/>
            <person name="Albert R."/>
            <person name="Binder M."/>
            <person name="Bloem J."/>
            <person name="Labutti K."/>
            <person name="Salamov A."/>
            <person name="Andreopoulos B."/>
            <person name="Baker S."/>
            <person name="Barry K."/>
            <person name="Bills G."/>
            <person name="Bluhm B."/>
            <person name="Cannon C."/>
            <person name="Castanera R."/>
            <person name="Culley D."/>
            <person name="Daum C."/>
            <person name="Ezra D."/>
            <person name="Gonzalez J."/>
            <person name="Henrissat B."/>
            <person name="Kuo A."/>
            <person name="Liang C."/>
            <person name="Lipzen A."/>
            <person name="Lutzoni F."/>
            <person name="Magnuson J."/>
            <person name="Mondo S."/>
            <person name="Nolan M."/>
            <person name="Ohm R."/>
            <person name="Pangilinan J."/>
            <person name="Park H.-J."/>
            <person name="Ramirez L."/>
            <person name="Alfaro M."/>
            <person name="Sun H."/>
            <person name="Tritt A."/>
            <person name="Yoshinaga Y."/>
            <person name="Zwiers L.-H."/>
            <person name="Turgeon B."/>
            <person name="Goodwin S."/>
            <person name="Spatafora J."/>
            <person name="Crous P."/>
            <person name="Grigoriev I."/>
        </authorList>
    </citation>
    <scope>NUCLEOTIDE SEQUENCE</scope>
    <source>
        <strain evidence="4">CBS 130266</strain>
    </source>
</reference>
<protein>
    <submittedName>
        <fullName evidence="4">Alpha/beta-hydrolase</fullName>
    </submittedName>
</protein>
<dbReference type="InterPro" id="IPR029058">
    <property type="entry name" value="AB_hydrolase_fold"/>
</dbReference>
<evidence type="ECO:0000313" key="4">
    <source>
        <dbReference type="EMBL" id="KAF2433832.1"/>
    </source>
</evidence>
<accession>A0A9P4NY86</accession>
<dbReference type="AlphaFoldDB" id="A0A9P4NY86"/>
<dbReference type="OrthoDB" id="1898734at2759"/>
<dbReference type="InterPro" id="IPR002410">
    <property type="entry name" value="Peptidase_S33"/>
</dbReference>
<dbReference type="Gene3D" id="3.40.50.1820">
    <property type="entry name" value="alpha/beta hydrolase"/>
    <property type="match status" value="1"/>
</dbReference>
<dbReference type="PANTHER" id="PTHR43248">
    <property type="entry name" value="2-SUCCINYL-6-HYDROXY-2,4-CYCLOHEXADIENE-1-CARBOXYLATE SYNTHASE"/>
    <property type="match status" value="1"/>
</dbReference>